<protein>
    <submittedName>
        <fullName evidence="1">MFS transporter</fullName>
    </submittedName>
</protein>
<evidence type="ECO:0000313" key="1">
    <source>
        <dbReference type="EMBL" id="GAT23552.1"/>
    </source>
</evidence>
<gene>
    <name evidence="1" type="ORF">RIB2604_01706910</name>
</gene>
<name>A0A146FD23_ASPKA</name>
<comment type="caution">
    <text evidence="1">The sequence shown here is derived from an EMBL/GenBank/DDBJ whole genome shotgun (WGS) entry which is preliminary data.</text>
</comment>
<organism evidence="1 2">
    <name type="scientific">Aspergillus kawachii</name>
    <name type="common">White koji mold</name>
    <name type="synonym">Aspergillus awamori var. kawachi</name>
    <dbReference type="NCBI Taxonomy" id="1069201"/>
    <lineage>
        <taxon>Eukaryota</taxon>
        <taxon>Fungi</taxon>
        <taxon>Dikarya</taxon>
        <taxon>Ascomycota</taxon>
        <taxon>Pezizomycotina</taxon>
        <taxon>Eurotiomycetes</taxon>
        <taxon>Eurotiomycetidae</taxon>
        <taxon>Eurotiales</taxon>
        <taxon>Aspergillaceae</taxon>
        <taxon>Aspergillus</taxon>
        <taxon>Aspergillus subgen. Circumdati</taxon>
    </lineage>
</organism>
<accession>A0A146FD23</accession>
<reference evidence="1 2" key="1">
    <citation type="journal article" date="2016" name="DNA Res.">
        <title>Genome sequence of Aspergillus luchuensis NBRC 4314.</title>
        <authorList>
            <person name="Yamada O."/>
            <person name="Machida M."/>
            <person name="Hosoyama A."/>
            <person name="Goto M."/>
            <person name="Takahashi T."/>
            <person name="Futagami T."/>
            <person name="Yamagata Y."/>
            <person name="Takeuchi M."/>
            <person name="Kobayashi T."/>
            <person name="Koike H."/>
            <person name="Abe K."/>
            <person name="Asai K."/>
            <person name="Arita M."/>
            <person name="Fujita N."/>
            <person name="Fukuda K."/>
            <person name="Higa K."/>
            <person name="Horikawa H."/>
            <person name="Ishikawa T."/>
            <person name="Jinno K."/>
            <person name="Kato Y."/>
            <person name="Kirimura K."/>
            <person name="Mizutani O."/>
            <person name="Nakasone K."/>
            <person name="Sano M."/>
            <person name="Shiraishi Y."/>
            <person name="Tsukahara M."/>
            <person name="Gomi K."/>
        </authorList>
    </citation>
    <scope>NUCLEOTIDE SEQUENCE [LARGE SCALE GENOMIC DNA]</scope>
    <source>
        <strain evidence="1 2">RIB 2604</strain>
    </source>
</reference>
<dbReference type="AlphaFoldDB" id="A0A146FD23"/>
<reference evidence="2" key="2">
    <citation type="submission" date="2016-02" db="EMBL/GenBank/DDBJ databases">
        <title>Genome sequencing of Aspergillus luchuensis NBRC 4314.</title>
        <authorList>
            <person name="Yamada O."/>
        </authorList>
    </citation>
    <scope>NUCLEOTIDE SEQUENCE [LARGE SCALE GENOMIC DNA]</scope>
    <source>
        <strain evidence="2">RIB 2604</strain>
    </source>
</reference>
<sequence length="63" mass="7587">MDQVSDWALNFLKIKISPILVRTKDMYDLETWGPDDPKKNTSYARWREAVVIFPLAWNDRYMH</sequence>
<evidence type="ECO:0000313" key="2">
    <source>
        <dbReference type="Proteomes" id="UP000075230"/>
    </source>
</evidence>
<dbReference type="EMBL" id="BCWF01000017">
    <property type="protein sequence ID" value="GAT23552.1"/>
    <property type="molecule type" value="Genomic_DNA"/>
</dbReference>
<dbReference type="Proteomes" id="UP000075230">
    <property type="component" value="Unassembled WGS sequence"/>
</dbReference>
<proteinExistence type="predicted"/>